<evidence type="ECO:0000256" key="3">
    <source>
        <dbReference type="ARBA" id="ARBA00023125"/>
    </source>
</evidence>
<dbReference type="SMART" id="SM00415">
    <property type="entry name" value="HSF"/>
    <property type="match status" value="1"/>
</dbReference>
<evidence type="ECO:0000313" key="9">
    <source>
        <dbReference type="Proteomes" id="UP001642487"/>
    </source>
</evidence>
<evidence type="ECO:0000256" key="2">
    <source>
        <dbReference type="ARBA" id="ARBA00023016"/>
    </source>
</evidence>
<keyword evidence="2" id="KW-0346">Stress response</keyword>
<organism evidence="8 9">
    <name type="scientific">Citrullus colocynthis</name>
    <name type="common">colocynth</name>
    <dbReference type="NCBI Taxonomy" id="252529"/>
    <lineage>
        <taxon>Eukaryota</taxon>
        <taxon>Viridiplantae</taxon>
        <taxon>Streptophyta</taxon>
        <taxon>Embryophyta</taxon>
        <taxon>Tracheophyta</taxon>
        <taxon>Spermatophyta</taxon>
        <taxon>Magnoliopsida</taxon>
        <taxon>eudicotyledons</taxon>
        <taxon>Gunneridae</taxon>
        <taxon>Pentapetalae</taxon>
        <taxon>rosids</taxon>
        <taxon>fabids</taxon>
        <taxon>Cucurbitales</taxon>
        <taxon>Cucurbitaceae</taxon>
        <taxon>Benincaseae</taxon>
        <taxon>Citrullus</taxon>
    </lineage>
</organism>
<gene>
    <name evidence="8" type="ORF">CITCOLO1_LOCUS14892</name>
</gene>
<evidence type="ECO:0000313" key="8">
    <source>
        <dbReference type="EMBL" id="CAK9322733.1"/>
    </source>
</evidence>
<evidence type="ECO:0000256" key="6">
    <source>
        <dbReference type="SAM" id="MobiDB-lite"/>
    </source>
</evidence>
<comment type="similarity">
    <text evidence="5">Belongs to the HSF family.</text>
</comment>
<accession>A0ABP0YTW7</accession>
<dbReference type="Gene3D" id="1.10.10.10">
    <property type="entry name" value="Winged helix-like DNA-binding domain superfamily/Winged helix DNA-binding domain"/>
    <property type="match status" value="1"/>
</dbReference>
<comment type="subcellular location">
    <subcellularLocation>
        <location evidence="1">Nucleus</location>
    </subcellularLocation>
</comment>
<keyword evidence="3" id="KW-0238">DNA-binding</keyword>
<dbReference type="InterPro" id="IPR000232">
    <property type="entry name" value="HSF_DNA-bd"/>
</dbReference>
<reference evidence="8 9" key="1">
    <citation type="submission" date="2024-03" db="EMBL/GenBank/DDBJ databases">
        <authorList>
            <person name="Gkanogiannis A."/>
            <person name="Becerra Lopez-Lavalle L."/>
        </authorList>
    </citation>
    <scope>NUCLEOTIDE SEQUENCE [LARGE SCALE GENOMIC DNA]</scope>
</reference>
<feature type="compositionally biased region" description="Basic and acidic residues" evidence="6">
    <location>
        <begin position="136"/>
        <end position="145"/>
    </location>
</feature>
<dbReference type="SUPFAM" id="SSF46785">
    <property type="entry name" value="Winged helix' DNA-binding domain"/>
    <property type="match status" value="1"/>
</dbReference>
<dbReference type="EMBL" id="OZ021739">
    <property type="protein sequence ID" value="CAK9322733.1"/>
    <property type="molecule type" value="Genomic_DNA"/>
</dbReference>
<protein>
    <recommendedName>
        <fullName evidence="7">HSF-type DNA-binding domain-containing protein</fullName>
    </recommendedName>
</protein>
<keyword evidence="4" id="KW-0539">Nucleus</keyword>
<feature type="region of interest" description="Disordered" evidence="6">
    <location>
        <begin position="122"/>
        <end position="151"/>
    </location>
</feature>
<dbReference type="PANTHER" id="PTHR10015">
    <property type="entry name" value="HEAT SHOCK TRANSCRIPTION FACTOR"/>
    <property type="match status" value="1"/>
</dbReference>
<name>A0ABP0YTW7_9ROSI</name>
<dbReference type="InterPro" id="IPR036388">
    <property type="entry name" value="WH-like_DNA-bd_sf"/>
</dbReference>
<feature type="compositionally biased region" description="Polar residues" evidence="6">
    <location>
        <begin position="126"/>
        <end position="135"/>
    </location>
</feature>
<keyword evidence="9" id="KW-1185">Reference proteome</keyword>
<evidence type="ECO:0000256" key="4">
    <source>
        <dbReference type="ARBA" id="ARBA00023242"/>
    </source>
</evidence>
<feature type="domain" description="HSF-type DNA-binding" evidence="7">
    <location>
        <begin position="66"/>
        <end position="90"/>
    </location>
</feature>
<proteinExistence type="inferred from homology"/>
<evidence type="ECO:0000256" key="5">
    <source>
        <dbReference type="RuleBase" id="RU004020"/>
    </source>
</evidence>
<dbReference type="InterPro" id="IPR036390">
    <property type="entry name" value="WH_DNA-bd_sf"/>
</dbReference>
<evidence type="ECO:0000259" key="7">
    <source>
        <dbReference type="PROSITE" id="PS00434"/>
    </source>
</evidence>
<evidence type="ECO:0000256" key="1">
    <source>
        <dbReference type="ARBA" id="ARBA00004123"/>
    </source>
</evidence>
<dbReference type="PRINTS" id="PR00056">
    <property type="entry name" value="HSFDOMAIN"/>
</dbReference>
<dbReference type="PROSITE" id="PS00434">
    <property type="entry name" value="HSF_DOMAIN"/>
    <property type="match status" value="1"/>
</dbReference>
<dbReference type="PANTHER" id="PTHR10015:SF285">
    <property type="entry name" value="HEAT STRESS TRANSCRIPTION FACTOR B-3"/>
    <property type="match status" value="1"/>
</dbReference>
<dbReference type="Proteomes" id="UP001642487">
    <property type="component" value="Chromosome 5"/>
</dbReference>
<dbReference type="Pfam" id="PF00447">
    <property type="entry name" value="HSF_DNA-bind"/>
    <property type="match status" value="1"/>
</dbReference>
<sequence>MEEAIVGLGNVCENYVGATRKPTPPPFLAKTYMLVEDPTTDDVISWNSDGTAFVVWRPQEFATDLLPTLFKHNNFSSFVRQLNTYGFRKIATGRWEFCNDKFQKGCKERLCEIRRRKAWSNKRQHNSNTKVIQATHQDDRDEDQRWSSSTTSSFDDQYMMLVDENKRLKKENGVLSFELTNMKKKCRELLDLVAKYEFAVINGDEKKEDEMKPKLKLFGVKLEIEEEDEMVIRQNKRKRSIYQNKSFLLLQSSK</sequence>